<dbReference type="InterPro" id="IPR002347">
    <property type="entry name" value="SDR_fam"/>
</dbReference>
<dbReference type="EMBL" id="BNBC01000014">
    <property type="protein sequence ID" value="GHE76365.1"/>
    <property type="molecule type" value="Genomic_DNA"/>
</dbReference>
<proteinExistence type="inferred from homology"/>
<protein>
    <recommendedName>
        <fullName evidence="3">Probable oxidoreductase</fullName>
    </recommendedName>
</protein>
<dbReference type="Pfam" id="PF00106">
    <property type="entry name" value="adh_short"/>
    <property type="match status" value="1"/>
</dbReference>
<dbReference type="PANTHER" id="PTHR24320:SF148">
    <property type="entry name" value="NAD(P)-BINDING ROSSMANN-FOLD SUPERFAMILY PROTEIN"/>
    <property type="match status" value="1"/>
</dbReference>
<dbReference type="FunFam" id="3.40.50.720:FF:000594">
    <property type="entry name" value="Short-chain oxidoreductase"/>
    <property type="match status" value="1"/>
</dbReference>
<reference evidence="4" key="1">
    <citation type="journal article" date="2014" name="Int. J. Syst. Evol. Microbiol.">
        <title>Complete genome sequence of Corynebacterium casei LMG S-19264T (=DSM 44701T), isolated from a smear-ripened cheese.</title>
        <authorList>
            <consortium name="US DOE Joint Genome Institute (JGI-PGF)"/>
            <person name="Walter F."/>
            <person name="Albersmeier A."/>
            <person name="Kalinowski J."/>
            <person name="Ruckert C."/>
        </authorList>
    </citation>
    <scope>NUCLEOTIDE SEQUENCE</scope>
    <source>
        <strain evidence="4">JCM 3302</strain>
    </source>
</reference>
<dbReference type="PRINTS" id="PR00081">
    <property type="entry name" value="GDHRDH"/>
</dbReference>
<comment type="caution">
    <text evidence="4">The sequence shown here is derived from an EMBL/GenBank/DDBJ whole genome shotgun (WGS) entry which is preliminary data.</text>
</comment>
<dbReference type="InterPro" id="IPR036291">
    <property type="entry name" value="NAD(P)-bd_dom_sf"/>
</dbReference>
<comment type="similarity">
    <text evidence="1">Belongs to the short-chain dehydrogenases/reductases (SDR) family.</text>
</comment>
<dbReference type="GO" id="GO:0016491">
    <property type="term" value="F:oxidoreductase activity"/>
    <property type="evidence" value="ECO:0007669"/>
    <property type="project" value="UniProtKB-KW"/>
</dbReference>
<evidence type="ECO:0000256" key="1">
    <source>
        <dbReference type="ARBA" id="ARBA00006484"/>
    </source>
</evidence>
<keyword evidence="5" id="KW-1185">Reference proteome</keyword>
<dbReference type="PANTHER" id="PTHR24320">
    <property type="entry name" value="RETINOL DEHYDROGENASE"/>
    <property type="match status" value="1"/>
</dbReference>
<dbReference type="Proteomes" id="UP000641386">
    <property type="component" value="Unassembled WGS sequence"/>
</dbReference>
<organism evidence="4 5">
    <name type="scientific">Streptomyces spiralis</name>
    <dbReference type="NCBI Taxonomy" id="66376"/>
    <lineage>
        <taxon>Bacteria</taxon>
        <taxon>Bacillati</taxon>
        <taxon>Actinomycetota</taxon>
        <taxon>Actinomycetes</taxon>
        <taxon>Kitasatosporales</taxon>
        <taxon>Streptomycetaceae</taxon>
        <taxon>Streptomyces</taxon>
    </lineage>
</organism>
<dbReference type="NCBIfam" id="NF004845">
    <property type="entry name" value="PRK06196.1"/>
    <property type="match status" value="1"/>
</dbReference>
<name>A0A918ZXS5_9ACTN</name>
<evidence type="ECO:0000256" key="2">
    <source>
        <dbReference type="ARBA" id="ARBA00023002"/>
    </source>
</evidence>
<evidence type="ECO:0000313" key="5">
    <source>
        <dbReference type="Proteomes" id="UP000641386"/>
    </source>
</evidence>
<reference evidence="4" key="2">
    <citation type="submission" date="2020-09" db="EMBL/GenBank/DDBJ databases">
        <authorList>
            <person name="Sun Q."/>
            <person name="Ohkuma M."/>
        </authorList>
    </citation>
    <scope>NUCLEOTIDE SEQUENCE</scope>
    <source>
        <strain evidence="4">JCM 3302</strain>
    </source>
</reference>
<dbReference type="AlphaFoldDB" id="A0A918ZXS5"/>
<keyword evidence="2" id="KW-0560">Oxidoreductase</keyword>
<evidence type="ECO:0000256" key="3">
    <source>
        <dbReference type="ARBA" id="ARBA00071493"/>
    </source>
</evidence>
<accession>A0A918ZXS5</accession>
<gene>
    <name evidence="4" type="ORF">GCM10014715_34170</name>
</gene>
<dbReference type="Gene3D" id="3.40.50.720">
    <property type="entry name" value="NAD(P)-binding Rossmann-like Domain"/>
    <property type="match status" value="1"/>
</dbReference>
<dbReference type="SUPFAM" id="SSF51735">
    <property type="entry name" value="NAD(P)-binding Rossmann-fold domains"/>
    <property type="match status" value="1"/>
</dbReference>
<evidence type="ECO:0000313" key="4">
    <source>
        <dbReference type="EMBL" id="GHE76365.1"/>
    </source>
</evidence>
<sequence length="396" mass="41946">MRAHTLSAPTVIPPSGRGFPLSGFLGGRLRRLPGTPAVGSGPPAVGSGHAAVDFGHAAVDFESTPIRSVPRMSTSQQHKIGSGFGATSTADDVLQGIDLNGKLAVVTGGYSGLGLETTRALTRAGAHVVVPARRPAAAREALEGVEGAEVDELDLGDLDSVRAFAERFLASGRTIDIMIDNAGIMACPETRVGPGWEAQFATNHLGHFALVNRLWPAIEPGGARVVSVSSRAHHFSGIRWDDLHWQRGYDKWQAYGQAKTANVLFAVHLDALARDRGVRAFALHPGGIITPLQRHIPKEEMIERGWIDENGTVLNPEGFKTPQQGAATQVWAATSPQLDGLGGVYLEDCDIAEPAQEGDERGGVKDWAVDPDQAARMWDLSAELTGVNAFASGGRS</sequence>